<feature type="transmembrane region" description="Helical" evidence="1">
    <location>
        <begin position="12"/>
        <end position="31"/>
    </location>
</feature>
<evidence type="ECO:0000313" key="3">
    <source>
        <dbReference type="WBParaSite" id="L893_g3595.t1"/>
    </source>
</evidence>
<dbReference type="AlphaFoldDB" id="A0A1I8AAY3"/>
<reference evidence="3" key="1">
    <citation type="submission" date="2016-11" db="UniProtKB">
        <authorList>
            <consortium name="WormBaseParasite"/>
        </authorList>
    </citation>
    <scope>IDENTIFICATION</scope>
</reference>
<keyword evidence="2" id="KW-1185">Reference proteome</keyword>
<evidence type="ECO:0000256" key="1">
    <source>
        <dbReference type="SAM" id="Phobius"/>
    </source>
</evidence>
<keyword evidence="1" id="KW-1133">Transmembrane helix</keyword>
<keyword evidence="1" id="KW-0812">Transmembrane</keyword>
<keyword evidence="1" id="KW-0472">Membrane</keyword>
<sequence length="92" mass="10799">MFHVTEIFVRNCIFFFVCALTFVFAAIFLFLCLFICSLTTTCWGGVGADGDDEEDYFELETEKPRSWRTAFRVRQQLVEFKEKTKRAKVYAV</sequence>
<evidence type="ECO:0000313" key="2">
    <source>
        <dbReference type="Proteomes" id="UP000095287"/>
    </source>
</evidence>
<name>A0A1I8AAY3_9BILA</name>
<accession>A0A1I8AAY3</accession>
<dbReference type="WBParaSite" id="L893_g3595.t1">
    <property type="protein sequence ID" value="L893_g3595.t1"/>
    <property type="gene ID" value="L893_g3595"/>
</dbReference>
<proteinExistence type="predicted"/>
<protein>
    <submittedName>
        <fullName evidence="3">Uncharacterized protein</fullName>
    </submittedName>
</protein>
<dbReference type="Proteomes" id="UP000095287">
    <property type="component" value="Unplaced"/>
</dbReference>
<organism evidence="2 3">
    <name type="scientific">Steinernema glaseri</name>
    <dbReference type="NCBI Taxonomy" id="37863"/>
    <lineage>
        <taxon>Eukaryota</taxon>
        <taxon>Metazoa</taxon>
        <taxon>Ecdysozoa</taxon>
        <taxon>Nematoda</taxon>
        <taxon>Chromadorea</taxon>
        <taxon>Rhabditida</taxon>
        <taxon>Tylenchina</taxon>
        <taxon>Panagrolaimomorpha</taxon>
        <taxon>Strongyloidoidea</taxon>
        <taxon>Steinernematidae</taxon>
        <taxon>Steinernema</taxon>
    </lineage>
</organism>